<feature type="compositionally biased region" description="Polar residues" evidence="6">
    <location>
        <begin position="2169"/>
        <end position="2187"/>
    </location>
</feature>
<dbReference type="GO" id="GO:0006406">
    <property type="term" value="P:mRNA export from nucleus"/>
    <property type="evidence" value="ECO:0007669"/>
    <property type="project" value="InterPro"/>
</dbReference>
<protein>
    <recommendedName>
        <fullName evidence="3">THO complex subunit 2</fullName>
    </recommendedName>
</protein>
<keyword evidence="4" id="KW-0539">Nucleus</keyword>
<feature type="compositionally biased region" description="Basic and acidic residues" evidence="6">
    <location>
        <begin position="1754"/>
        <end position="1769"/>
    </location>
</feature>
<dbReference type="Proteomes" id="UP000187455">
    <property type="component" value="Unassembled WGS sequence"/>
</dbReference>
<feature type="compositionally biased region" description="Basic and acidic residues" evidence="6">
    <location>
        <begin position="1951"/>
        <end position="1960"/>
    </location>
</feature>
<gene>
    <name evidence="10" type="ORF">AYI68_g4988</name>
</gene>
<feature type="compositionally biased region" description="Low complexity" evidence="6">
    <location>
        <begin position="2138"/>
        <end position="2151"/>
    </location>
</feature>
<evidence type="ECO:0000313" key="11">
    <source>
        <dbReference type="Proteomes" id="UP000187455"/>
    </source>
</evidence>
<feature type="compositionally biased region" description="Basic and acidic residues" evidence="6">
    <location>
        <begin position="2009"/>
        <end position="2045"/>
    </location>
</feature>
<evidence type="ECO:0000256" key="2">
    <source>
        <dbReference type="ARBA" id="ARBA00007857"/>
    </source>
</evidence>
<keyword evidence="5" id="KW-0175">Coiled coil</keyword>
<feature type="compositionally biased region" description="Basic and acidic residues" evidence="6">
    <location>
        <begin position="1665"/>
        <end position="1718"/>
    </location>
</feature>
<feature type="compositionally biased region" description="Basic and acidic residues" evidence="6">
    <location>
        <begin position="1616"/>
        <end position="1641"/>
    </location>
</feature>
<dbReference type="Pfam" id="PF11732">
    <property type="entry name" value="Thoc2"/>
    <property type="match status" value="1"/>
</dbReference>
<sequence>MRNNSSANTTNLVSFILECSELSEVSDFLVGEIQKAIGIYSIDPNRVADIILDLFIANLKYYWPFFIAIFSKSELWNLKNPSNTLSQLLGHKLQFFQKNLAIKENYIPEEIIGVASLLISNNIIDISILYNFLSPTDEEFISEIKKINKELLELAGSSTYSLANMLSLDDLASGDDDDGDILDEGSVGEEKENTTKDTVINQKILLIYSLLGNGDLSSSLMLLNKFPGITTAFPEVSDYICRILERLIVPISENLNKNFFVRQSDYELVRRGQLKNINPEYILWINPFPPNGLSYRKRISYFFETFWTINKFPIINDINDLPDTMYPWLSLIGPQLSRNIVLLTDIIRICKVELSNLDLPTELKLNSKWTGIFRLFVIPAISKAKCNPALINEAWGVLNKFDIRTRFSIYHEWKDLRYSENVEMEAVKKSSLSEIRSVLRRLSKETVKTMGRKLCKVCHMNPLVALPLIVDRISYDDNLIGPIVEALRFLTPLGIDILMFVAIEVMFDNNRPRVKKNGVDLSNWLSSLCNFTSTLVRRFSTSNPDLLLTCLVQKLVLVLNGAEKNQDVLFELEILNEFLIKLAAIEPLSNPSLQQIQALQGGPLLIREAYQMAGSTNTQLQESMRIYMTSQLNLKPLNSFNGKASENPPPQSLPSPSQFNRGNSRARLRLVKSLVENNLVPALMIGLSKQTQKILFGLKNNARSLKATMTLYDIFHVRQLQFLHFCQSYAFPYIMESEGSTNLHTPNIKIPDLPCLHGKNGLTWSHSWMWTRAQLKTKFVKIISDWERSGQAYEIESKPKVNNLKALLMMKFGVVDQNKGNENLKVDSTLIKTETVSDKTENSQSTEVKSLDEPEAIVNNPERIEPEINKSITDSNSCTNSLEISSNENSSSNDKSESSILKSHRSSVPDNNIVLKSFSSDLTSDKTNRVHDLSSKDSPSVETSPSSKTENTTSLGESSLEPRSGNQDISISETDKKSATSGSPKVSVKSEKHLLAQEVTEDINHSSNLSPECSNYLPSKDADASTSSSANELKIIVSDEKGLNSTMVVETSLEDQLSSLEVIKNLSLKISGIPEDLVQYCTENLPESATRDGFLPEFYVVFWILSLYDIEVPTTRYQSEISRLNSFVKSVSAFPDLANFHNSDSSSSHGKLNRLALNKEKDRAQLAIKSLEKELVEQSEHVKRVNLWLMKQKNYWFSLSCNERIKVTENLFQYCIFPRAINSSSDAIFSAKFIILNQYPLETVYFPTLILIDRVFSPSLSSMLESLTEDESINYSLFLNTLLAHLQVWHIDCETYMTECIGSGRGHGFVHIWSTVKGSNAFNSNMRFNASHMLSHNNFIKLNSKWHTILHSVFTSAIKSDDLDLVRKALLGLRTLSEFFPTTLEMGTSLLNLVKALVSNADNLSKPDYNLGPAKKEGSSDYKQSKSFTHDEIEDESSNTPRQDIKVLARAYVAILESKKAKWASHEKYFGHNKTSDICTSNETSNNPGSTSSSESMKSKDVGKVKSTSNTSAELQVSTTNSRILQRDNVRQNVANSRKRSRSKSRSRSRVRDFASKDDENSIPKDTKHNKNSDYYNVNKADLSDGRSLGKSHSTNKPDQDNHGSNSKRVKSRPSSLERTKLEITRPESIHSRINSIRDDNGNPSDHTQETSIQKSNQRSAENSKGLKSEEMERIGDLVGKKLELDADRDSMKVESKSPDLRKNDVEDEKNVSSDHSNKSSFEFGASSETRLANTDLNTKDSFYDGFEVKKVKDEYSNDNETKIADSGKENISGKSTVKNNQNSDEDLTTRPESKSLENFEKEINKNDDYKIKSESKPGYRDSYKSTEVLSKFSNTKQQLTKNEVKEKEQDLRALLLSQRKMKPIAPTEEKGNSFKRTGTFGEAEKHTQTKKLKKEDDFRDDRQYSQDKKSDIDSQSVKGSNYDTKKESGNETLRNNNNSRSKSNQGNRKRGFEDGRGRTPGDSGEYSMRKSPNLSSGGWQDNDKGDRRNSSNFQNGGNMKGLNSTRGQIERRSVGGDSMDKEVKREGFNIKGTNSKDRDFRTKPGGDIQGNIGDDYRDNSTKIMGSKNETRDFISDNSGNSQDGRMGGNRNSRNPAGNRNNNNQMNNDSRGGTWDSNIRNPQGIKGAGNRNTHDNRNNNFNKSQENKNTNKSVHDEENNYRKGESKKGNGQYSDSGNTLVYNTESASRMRRNDGVTNRIGNRNRQEGQNRGNFRNNYEGGFNNNNERRKRG</sequence>
<feature type="compositionally biased region" description="Basic and acidic residues" evidence="6">
    <location>
        <begin position="2153"/>
        <end position="2168"/>
    </location>
</feature>
<feature type="compositionally biased region" description="Low complexity" evidence="6">
    <location>
        <begin position="2198"/>
        <end position="2225"/>
    </location>
</feature>
<evidence type="ECO:0000256" key="6">
    <source>
        <dbReference type="SAM" id="MobiDB-lite"/>
    </source>
</evidence>
<evidence type="ECO:0000256" key="3">
    <source>
        <dbReference type="ARBA" id="ARBA00019596"/>
    </source>
</evidence>
<dbReference type="Pfam" id="PF11262">
    <property type="entry name" value="Tho2"/>
    <property type="match status" value="1"/>
</dbReference>
<evidence type="ECO:0000259" key="9">
    <source>
        <dbReference type="Pfam" id="PF16134"/>
    </source>
</evidence>
<dbReference type="OrthoDB" id="29024at2759"/>
<feature type="compositionally biased region" description="Polar residues" evidence="6">
    <location>
        <begin position="1005"/>
        <end position="1017"/>
    </location>
</feature>
<dbReference type="InterPro" id="IPR021726">
    <property type="entry name" value="THO_THOC2_N"/>
</dbReference>
<reference evidence="10 11" key="1">
    <citation type="journal article" date="2016" name="Mol. Biol. Evol.">
        <title>Genome-Wide Survey of Gut Fungi (Harpellales) Reveals the First Horizontally Transferred Ubiquitin Gene from a Mosquito Host.</title>
        <authorList>
            <person name="Wang Y."/>
            <person name="White M.M."/>
            <person name="Kvist S."/>
            <person name="Moncalvo J.M."/>
        </authorList>
    </citation>
    <scope>NUCLEOTIDE SEQUENCE [LARGE SCALE GENOMIC DNA]</scope>
    <source>
        <strain evidence="10 11">ALG-7-W6</strain>
    </source>
</reference>
<dbReference type="InterPro" id="IPR021418">
    <property type="entry name" value="THO_THOC2_C"/>
</dbReference>
<feature type="compositionally biased region" description="Polar residues" evidence="6">
    <location>
        <begin position="870"/>
        <end position="879"/>
    </location>
</feature>
<feature type="compositionally biased region" description="Low complexity" evidence="6">
    <location>
        <begin position="1935"/>
        <end position="1947"/>
    </location>
</feature>
<feature type="compositionally biased region" description="Basic and acidic residues" evidence="6">
    <location>
        <begin position="924"/>
        <end position="935"/>
    </location>
</feature>
<comment type="caution">
    <text evidence="10">The sequence shown here is derived from an EMBL/GenBank/DDBJ whole genome shotgun (WGS) entry which is preliminary data.</text>
</comment>
<dbReference type="PANTHER" id="PTHR21597">
    <property type="entry name" value="THO2 PROTEIN"/>
    <property type="match status" value="1"/>
</dbReference>
<feature type="region of interest" description="Disordered" evidence="6">
    <location>
        <begin position="1754"/>
        <end position="1802"/>
    </location>
</feature>
<dbReference type="GO" id="GO:0006397">
    <property type="term" value="P:mRNA processing"/>
    <property type="evidence" value="ECO:0007669"/>
    <property type="project" value="InterPro"/>
</dbReference>
<dbReference type="InterPro" id="IPR032302">
    <property type="entry name" value="THOC2_N"/>
</dbReference>
<feature type="compositionally biased region" description="Basic and acidic residues" evidence="6">
    <location>
        <begin position="1414"/>
        <end position="1431"/>
    </location>
</feature>
<dbReference type="GO" id="GO:0000445">
    <property type="term" value="C:THO complex part of transcription export complex"/>
    <property type="evidence" value="ECO:0007669"/>
    <property type="project" value="TreeGrafter"/>
</dbReference>
<feature type="compositionally biased region" description="Basic and acidic residues" evidence="6">
    <location>
        <begin position="1788"/>
        <end position="1802"/>
    </location>
</feature>
<comment type="similarity">
    <text evidence="2">Belongs to the THOC2 family.</text>
</comment>
<feature type="domain" description="THO complex subunit 2 N-terminal" evidence="9">
    <location>
        <begin position="22"/>
        <end position="452"/>
    </location>
</feature>
<feature type="compositionally biased region" description="Basic and acidic residues" evidence="6">
    <location>
        <begin position="1883"/>
        <end position="1913"/>
    </location>
</feature>
<feature type="region of interest" description="Disordered" evidence="6">
    <location>
        <begin position="1474"/>
        <end position="1739"/>
    </location>
</feature>
<feature type="compositionally biased region" description="Low complexity" evidence="6">
    <location>
        <begin position="880"/>
        <end position="901"/>
    </location>
</feature>
<evidence type="ECO:0000256" key="1">
    <source>
        <dbReference type="ARBA" id="ARBA00004123"/>
    </source>
</evidence>
<dbReference type="PANTHER" id="PTHR21597:SF0">
    <property type="entry name" value="THO COMPLEX SUBUNIT 2"/>
    <property type="match status" value="1"/>
</dbReference>
<feature type="compositionally biased region" description="Polar residues" evidence="6">
    <location>
        <begin position="1991"/>
        <end position="2008"/>
    </location>
</feature>
<feature type="compositionally biased region" description="Polar residues" evidence="6">
    <location>
        <begin position="1971"/>
        <end position="1980"/>
    </location>
</feature>
<dbReference type="Pfam" id="PF16134">
    <property type="entry name" value="THOC2_N"/>
    <property type="match status" value="1"/>
</dbReference>
<feature type="compositionally biased region" description="Low complexity" evidence="6">
    <location>
        <begin position="1480"/>
        <end position="1496"/>
    </location>
</feature>
<evidence type="ECO:0000259" key="8">
    <source>
        <dbReference type="Pfam" id="PF11732"/>
    </source>
</evidence>
<feature type="region of interest" description="Disordered" evidence="6">
    <location>
        <begin position="924"/>
        <end position="1025"/>
    </location>
</feature>
<feature type="domain" description="THO complex subunitTHOC2 N-terminal" evidence="8">
    <location>
        <begin position="454"/>
        <end position="528"/>
    </location>
</feature>
<feature type="region of interest" description="Disordered" evidence="6">
    <location>
        <begin position="638"/>
        <end position="661"/>
    </location>
</feature>
<feature type="compositionally biased region" description="Low complexity" evidence="6">
    <location>
        <begin position="2089"/>
        <end position="2113"/>
    </location>
</feature>
<evidence type="ECO:0000259" key="7">
    <source>
        <dbReference type="Pfam" id="PF11262"/>
    </source>
</evidence>
<feature type="compositionally biased region" description="Basic residues" evidence="6">
    <location>
        <begin position="1537"/>
        <end position="1549"/>
    </location>
</feature>
<feature type="compositionally biased region" description="Polar residues" evidence="6">
    <location>
        <begin position="1773"/>
        <end position="1783"/>
    </location>
</feature>
<feature type="compositionally biased region" description="Polar residues" evidence="6">
    <location>
        <begin position="936"/>
        <end position="957"/>
    </location>
</feature>
<evidence type="ECO:0000256" key="4">
    <source>
        <dbReference type="ARBA" id="ARBA00023242"/>
    </source>
</evidence>
<feature type="region of interest" description="Disordered" evidence="6">
    <location>
        <begin position="835"/>
        <end position="906"/>
    </location>
</feature>
<dbReference type="GO" id="GO:0003729">
    <property type="term" value="F:mRNA binding"/>
    <property type="evidence" value="ECO:0007669"/>
    <property type="project" value="TreeGrafter"/>
</dbReference>
<feature type="compositionally biased region" description="Polar residues" evidence="6">
    <location>
        <begin position="1506"/>
        <end position="1524"/>
    </location>
</feature>
<organism evidence="10 11">
    <name type="scientific">Smittium mucronatum</name>
    <dbReference type="NCBI Taxonomy" id="133383"/>
    <lineage>
        <taxon>Eukaryota</taxon>
        <taxon>Fungi</taxon>
        <taxon>Fungi incertae sedis</taxon>
        <taxon>Zoopagomycota</taxon>
        <taxon>Kickxellomycotina</taxon>
        <taxon>Harpellomycetes</taxon>
        <taxon>Harpellales</taxon>
        <taxon>Legeriomycetaceae</taxon>
        <taxon>Smittium</taxon>
    </lineage>
</organism>
<feature type="coiled-coil region" evidence="5">
    <location>
        <begin position="1154"/>
        <end position="1181"/>
    </location>
</feature>
<dbReference type="InterPro" id="IPR040007">
    <property type="entry name" value="Tho2"/>
</dbReference>
<evidence type="ECO:0000256" key="5">
    <source>
        <dbReference type="SAM" id="Coils"/>
    </source>
</evidence>
<feature type="region of interest" description="Disordered" evidence="6">
    <location>
        <begin position="1407"/>
        <end position="1441"/>
    </location>
</feature>
<dbReference type="EMBL" id="LSSL01002996">
    <property type="protein sequence ID" value="OLY80910.1"/>
    <property type="molecule type" value="Genomic_DNA"/>
</dbReference>
<feature type="compositionally biased region" description="Polar residues" evidence="6">
    <location>
        <begin position="1642"/>
        <end position="1663"/>
    </location>
</feature>
<keyword evidence="11" id="KW-1185">Reference proteome</keyword>
<feature type="region of interest" description="Disordered" evidence="6">
    <location>
        <begin position="1855"/>
        <end position="2232"/>
    </location>
</feature>
<evidence type="ECO:0000313" key="10">
    <source>
        <dbReference type="EMBL" id="OLY80910.1"/>
    </source>
</evidence>
<comment type="subcellular location">
    <subcellularLocation>
        <location evidence="1">Nucleus</location>
    </subcellularLocation>
</comment>
<feature type="domain" description="THO complex subunitTHOC2 C-terminal" evidence="7">
    <location>
        <begin position="1095"/>
        <end position="1454"/>
    </location>
</feature>
<feature type="compositionally biased region" description="Polar residues" evidence="6">
    <location>
        <begin position="1727"/>
        <end position="1737"/>
    </location>
</feature>
<proteinExistence type="inferred from homology"/>
<feature type="compositionally biased region" description="Basic and acidic residues" evidence="6">
    <location>
        <begin position="1550"/>
        <end position="1572"/>
    </location>
</feature>
<accession>A0A1R0GVH7</accession>
<name>A0A1R0GVH7_9FUNG</name>
<dbReference type="STRING" id="133383.A0A1R0GVH7"/>